<accession>A0A5C3EVR0</accession>
<feature type="region of interest" description="Disordered" evidence="1">
    <location>
        <begin position="1"/>
        <end position="48"/>
    </location>
</feature>
<evidence type="ECO:0000256" key="1">
    <source>
        <dbReference type="SAM" id="MobiDB-lite"/>
    </source>
</evidence>
<protein>
    <submittedName>
        <fullName evidence="2">Uncharacterized protein</fullName>
    </submittedName>
</protein>
<gene>
    <name evidence="2" type="ORF">PSFLO_00720</name>
</gene>
<organism evidence="2 3">
    <name type="scientific">Pseudozyma flocculosa</name>
    <dbReference type="NCBI Taxonomy" id="84751"/>
    <lineage>
        <taxon>Eukaryota</taxon>
        <taxon>Fungi</taxon>
        <taxon>Dikarya</taxon>
        <taxon>Basidiomycota</taxon>
        <taxon>Ustilaginomycotina</taxon>
        <taxon>Ustilaginomycetes</taxon>
        <taxon>Ustilaginales</taxon>
        <taxon>Ustilaginaceae</taxon>
        <taxon>Pseudozyma</taxon>
    </lineage>
</organism>
<evidence type="ECO:0000313" key="2">
    <source>
        <dbReference type="EMBL" id="SPO35249.1"/>
    </source>
</evidence>
<dbReference type="EMBL" id="OOIP01000001">
    <property type="protein sequence ID" value="SPO35249.1"/>
    <property type="molecule type" value="Genomic_DNA"/>
</dbReference>
<name>A0A5C3EVR0_9BASI</name>
<proteinExistence type="predicted"/>
<sequence>MTIDPSRRDLEPTPYIELGGQSGATDVTTSERYESQQRARCDTSEQGRTWPSATTEALCDRPAGTLRRLDRARGPWFQHEYARARGRGPARVGGSRDGRRILHLQPDPSRSIRCITPTRCGMIGHSNQVAGRQLRRALLCPLCCSRGSQHRAAATCVCFQASHYWIAVPFVASIHTKPAQQRDTNSWGPSVRAVTSFAAWSEVCGRWPSYASSFATLLRKRGPDCSSRGRSVRSLALDEGAGLRSRHSSVTLYLCLFAAVTYSGGAAR</sequence>
<reference evidence="2 3" key="1">
    <citation type="submission" date="2018-03" db="EMBL/GenBank/DDBJ databases">
        <authorList>
            <person name="Guldener U."/>
        </authorList>
    </citation>
    <scope>NUCLEOTIDE SEQUENCE [LARGE SCALE GENOMIC DNA]</scope>
    <source>
        <strain evidence="2 3">DAOM196992</strain>
    </source>
</reference>
<evidence type="ECO:0000313" key="3">
    <source>
        <dbReference type="Proteomes" id="UP000323386"/>
    </source>
</evidence>
<keyword evidence="3" id="KW-1185">Reference proteome</keyword>
<dbReference type="AlphaFoldDB" id="A0A5C3EVR0"/>
<feature type="compositionally biased region" description="Basic and acidic residues" evidence="1">
    <location>
        <begin position="29"/>
        <end position="45"/>
    </location>
</feature>
<dbReference type="Proteomes" id="UP000323386">
    <property type="component" value="Unassembled WGS sequence"/>
</dbReference>
<feature type="compositionally biased region" description="Basic and acidic residues" evidence="1">
    <location>
        <begin position="1"/>
        <end position="11"/>
    </location>
</feature>